<accession>A0A4R6DWC7</accession>
<name>A0A4R6DWC7_9RHOO</name>
<dbReference type="OrthoDB" id="8577777at2"/>
<keyword evidence="2" id="KW-1185">Reference proteome</keyword>
<protein>
    <submittedName>
        <fullName evidence="1">NRPS condensation-like uncharacterized protein</fullName>
    </submittedName>
</protein>
<gene>
    <name evidence="1" type="ORF">C7389_11129</name>
</gene>
<dbReference type="AlphaFoldDB" id="A0A4R6DWC7"/>
<dbReference type="EMBL" id="SNVV01000011">
    <property type="protein sequence ID" value="TDN49551.1"/>
    <property type="molecule type" value="Genomic_DNA"/>
</dbReference>
<evidence type="ECO:0000313" key="2">
    <source>
        <dbReference type="Proteomes" id="UP000295129"/>
    </source>
</evidence>
<sequence length="417" mass="46031">MPTLDRALVRALSRFELLNENQAEATFSLPVDESRISGELSFDNPALRAALMSYVANVAARGSPGQPLRLQLLSSSDSAHSCIHLTISHEIADVKSGNLFMAAVIDEYRKLLAAGAATDDVPARRHPGPALAAIRPEWYRPPTVVGRRARAYVDIARRMLTRDRSMVRFAPTAKDVKGNDFFHAVLPTALQEGIQRTARQVGVTINTVFSAALVRYIAAHQARPEKRATYSFALSLRKLFGPDHEDGFRSYMVPCTLRLSDRSDTHALLQEVDRRTRALRGSGLALELGRMENAVRLYRDGLPTAVVRWVMKRTQGTNIFYSNPGVIEEDFSSFGTSALPIRGSLAIGCLVHPYDLMFYTSTFGGRTQLDIVYRREAFDDITARFVTPFLGAVERIVADCDLTAPSLRPAAIAGHGQ</sequence>
<comment type="caution">
    <text evidence="1">The sequence shown here is derived from an EMBL/GenBank/DDBJ whole genome shotgun (WGS) entry which is preliminary data.</text>
</comment>
<evidence type="ECO:0000313" key="1">
    <source>
        <dbReference type="EMBL" id="TDN49551.1"/>
    </source>
</evidence>
<dbReference type="SUPFAM" id="SSF52777">
    <property type="entry name" value="CoA-dependent acyltransferases"/>
    <property type="match status" value="1"/>
</dbReference>
<dbReference type="Gene3D" id="3.30.559.30">
    <property type="entry name" value="Nonribosomal peptide synthetase, condensation domain"/>
    <property type="match status" value="1"/>
</dbReference>
<dbReference type="Proteomes" id="UP000295129">
    <property type="component" value="Unassembled WGS sequence"/>
</dbReference>
<organism evidence="1 2">
    <name type="scientific">Azoarcus indigens</name>
    <dbReference type="NCBI Taxonomy" id="29545"/>
    <lineage>
        <taxon>Bacteria</taxon>
        <taxon>Pseudomonadati</taxon>
        <taxon>Pseudomonadota</taxon>
        <taxon>Betaproteobacteria</taxon>
        <taxon>Rhodocyclales</taxon>
        <taxon>Zoogloeaceae</taxon>
        <taxon>Azoarcus</taxon>
    </lineage>
</organism>
<reference evidence="1 2" key="1">
    <citation type="submission" date="2019-03" db="EMBL/GenBank/DDBJ databases">
        <title>Genomic Encyclopedia of Type Strains, Phase IV (KMG-IV): sequencing the most valuable type-strain genomes for metagenomic binning, comparative biology and taxonomic classification.</title>
        <authorList>
            <person name="Goeker M."/>
        </authorList>
    </citation>
    <scope>NUCLEOTIDE SEQUENCE [LARGE SCALE GENOMIC DNA]</scope>
    <source>
        <strain evidence="1 2">DSM 12121</strain>
    </source>
</reference>
<proteinExistence type="predicted"/>